<dbReference type="Proteomes" id="UP000749559">
    <property type="component" value="Unassembled WGS sequence"/>
</dbReference>
<proteinExistence type="predicted"/>
<dbReference type="SMART" id="SM00259">
    <property type="entry name" value="ZnF_A20"/>
    <property type="match status" value="1"/>
</dbReference>
<reference evidence="2" key="1">
    <citation type="submission" date="2022-03" db="EMBL/GenBank/DDBJ databases">
        <authorList>
            <person name="Martin C."/>
        </authorList>
    </citation>
    <scope>NUCLEOTIDE SEQUENCE</scope>
</reference>
<dbReference type="InterPro" id="IPR035896">
    <property type="entry name" value="AN1-like_Znf"/>
</dbReference>
<evidence type="ECO:0000256" key="1">
    <source>
        <dbReference type="SAM" id="MobiDB-lite"/>
    </source>
</evidence>
<dbReference type="InterPro" id="IPR050652">
    <property type="entry name" value="AN1_A20_ZnFinger"/>
</dbReference>
<evidence type="ECO:0000313" key="3">
    <source>
        <dbReference type="Proteomes" id="UP000749559"/>
    </source>
</evidence>
<organism evidence="2 3">
    <name type="scientific">Owenia fusiformis</name>
    <name type="common">Polychaete worm</name>
    <dbReference type="NCBI Taxonomy" id="6347"/>
    <lineage>
        <taxon>Eukaryota</taxon>
        <taxon>Metazoa</taxon>
        <taxon>Spiralia</taxon>
        <taxon>Lophotrochozoa</taxon>
        <taxon>Annelida</taxon>
        <taxon>Polychaeta</taxon>
        <taxon>Sedentaria</taxon>
        <taxon>Canalipalpata</taxon>
        <taxon>Sabellida</taxon>
        <taxon>Oweniida</taxon>
        <taxon>Oweniidae</taxon>
        <taxon>Owenia</taxon>
    </lineage>
</organism>
<dbReference type="GO" id="GO:0003677">
    <property type="term" value="F:DNA binding"/>
    <property type="evidence" value="ECO:0007669"/>
    <property type="project" value="InterPro"/>
</dbReference>
<feature type="non-terminal residue" evidence="2">
    <location>
        <position position="279"/>
    </location>
</feature>
<dbReference type="PANTHER" id="PTHR10634:SF67">
    <property type="entry name" value="AN1-TYPE ZINC FINGER PROTEIN 3"/>
    <property type="match status" value="1"/>
</dbReference>
<dbReference type="SUPFAM" id="SSF57716">
    <property type="entry name" value="Glucocorticoid receptor-like (DNA-binding domain)"/>
    <property type="match status" value="1"/>
</dbReference>
<dbReference type="Gene3D" id="1.20.5.4770">
    <property type="match status" value="1"/>
</dbReference>
<dbReference type="GO" id="GO:0008270">
    <property type="term" value="F:zinc ion binding"/>
    <property type="evidence" value="ECO:0007669"/>
    <property type="project" value="InterPro"/>
</dbReference>
<dbReference type="SUPFAM" id="SSF118310">
    <property type="entry name" value="AN1-like Zinc finger"/>
    <property type="match status" value="1"/>
</dbReference>
<dbReference type="OrthoDB" id="428577at2759"/>
<sequence>QILKGRQYFYFFCWKSFKFKGTLVIKYNTLHMADSNSHPPRCPCGFWGSPQTLGLCSKCYRDQEQKNRATSEKVNSGATSASMPVDKDAITKALAQTITTSSDKTSNEGATATPSTSAAPTVPVASSSSTSTAIEDEKSETSSAKDTTDAAPSTSAPEDTKNENGKRINNSLAIEEEKNKQQCLGAEAAQDDASTLDPDRPIQKNKKRCFKCNLKLELAIREIGKCRCEYVFCQLHRLPEQHNCIFDHKESGKQEARDKMIKPTKHLGTTLHRLDSDPS</sequence>
<dbReference type="InterPro" id="IPR002653">
    <property type="entry name" value="Znf_A20"/>
</dbReference>
<accession>A0A8J1U3W9</accession>
<evidence type="ECO:0000313" key="2">
    <source>
        <dbReference type="EMBL" id="CAH1791005.1"/>
    </source>
</evidence>
<protein>
    <submittedName>
        <fullName evidence="2">Uncharacterized protein</fullName>
    </submittedName>
</protein>
<dbReference type="PANTHER" id="PTHR10634">
    <property type="entry name" value="AN1-TYPE ZINC FINGER PROTEIN"/>
    <property type="match status" value="1"/>
</dbReference>
<dbReference type="PROSITE" id="PS51036">
    <property type="entry name" value="ZF_A20"/>
    <property type="match status" value="1"/>
</dbReference>
<name>A0A8J1U3W9_OWEFU</name>
<feature type="compositionally biased region" description="Polar residues" evidence="1">
    <location>
        <begin position="99"/>
        <end position="109"/>
    </location>
</feature>
<dbReference type="Pfam" id="PF01754">
    <property type="entry name" value="zf-A20"/>
    <property type="match status" value="1"/>
</dbReference>
<dbReference type="PROSITE" id="PS51039">
    <property type="entry name" value="ZF_AN1"/>
    <property type="match status" value="1"/>
</dbReference>
<dbReference type="Gene3D" id="4.10.1110.10">
    <property type="entry name" value="AN1-like Zinc finger"/>
    <property type="match status" value="1"/>
</dbReference>
<keyword evidence="3" id="KW-1185">Reference proteome</keyword>
<dbReference type="AlphaFoldDB" id="A0A8J1U3W9"/>
<comment type="caution">
    <text evidence="2">The sequence shown here is derived from an EMBL/GenBank/DDBJ whole genome shotgun (WGS) entry which is preliminary data.</text>
</comment>
<dbReference type="SMART" id="SM00154">
    <property type="entry name" value="ZnF_AN1"/>
    <property type="match status" value="1"/>
</dbReference>
<dbReference type="Pfam" id="PF01428">
    <property type="entry name" value="zf-AN1"/>
    <property type="match status" value="1"/>
</dbReference>
<dbReference type="InterPro" id="IPR000058">
    <property type="entry name" value="Znf_AN1"/>
</dbReference>
<dbReference type="EMBL" id="CAIIXF020000008">
    <property type="protein sequence ID" value="CAH1791005.1"/>
    <property type="molecule type" value="Genomic_DNA"/>
</dbReference>
<feature type="region of interest" description="Disordered" evidence="1">
    <location>
        <begin position="99"/>
        <end position="166"/>
    </location>
</feature>
<feature type="compositionally biased region" description="Polar residues" evidence="1">
    <location>
        <begin position="141"/>
        <end position="157"/>
    </location>
</feature>
<gene>
    <name evidence="2" type="ORF">OFUS_LOCUS16147</name>
</gene>
<feature type="compositionally biased region" description="Low complexity" evidence="1">
    <location>
        <begin position="110"/>
        <end position="133"/>
    </location>
</feature>